<dbReference type="PANTHER" id="PTHR30055">
    <property type="entry name" value="HTH-TYPE TRANSCRIPTIONAL REGULATOR RUTR"/>
    <property type="match status" value="1"/>
</dbReference>
<dbReference type="InterPro" id="IPR050109">
    <property type="entry name" value="HTH-type_TetR-like_transc_reg"/>
</dbReference>
<comment type="caution">
    <text evidence="6">The sequence shown here is derived from an EMBL/GenBank/DDBJ whole genome shotgun (WGS) entry which is preliminary data.</text>
</comment>
<dbReference type="PRINTS" id="PR00455">
    <property type="entry name" value="HTHTETR"/>
</dbReference>
<evidence type="ECO:0000313" key="7">
    <source>
        <dbReference type="Proteomes" id="UP001275440"/>
    </source>
</evidence>
<dbReference type="SUPFAM" id="SSF48498">
    <property type="entry name" value="Tetracyclin repressor-like, C-terminal domain"/>
    <property type="match status" value="1"/>
</dbReference>
<evidence type="ECO:0000256" key="1">
    <source>
        <dbReference type="ARBA" id="ARBA00023015"/>
    </source>
</evidence>
<dbReference type="Proteomes" id="UP001275440">
    <property type="component" value="Unassembled WGS sequence"/>
</dbReference>
<feature type="domain" description="HTH tetR-type" evidence="5">
    <location>
        <begin position="8"/>
        <end position="68"/>
    </location>
</feature>
<evidence type="ECO:0000256" key="2">
    <source>
        <dbReference type="ARBA" id="ARBA00023125"/>
    </source>
</evidence>
<organism evidence="6 7">
    <name type="scientific">Rhodococcus zopfii</name>
    <dbReference type="NCBI Taxonomy" id="43772"/>
    <lineage>
        <taxon>Bacteria</taxon>
        <taxon>Bacillati</taxon>
        <taxon>Actinomycetota</taxon>
        <taxon>Actinomycetes</taxon>
        <taxon>Mycobacteriales</taxon>
        <taxon>Nocardiaceae</taxon>
        <taxon>Rhodococcus</taxon>
    </lineage>
</organism>
<dbReference type="InterPro" id="IPR009057">
    <property type="entry name" value="Homeodomain-like_sf"/>
</dbReference>
<keyword evidence="3" id="KW-0804">Transcription</keyword>
<dbReference type="Pfam" id="PF21935">
    <property type="entry name" value="TetR_C_45"/>
    <property type="match status" value="1"/>
</dbReference>
<evidence type="ECO:0000313" key="6">
    <source>
        <dbReference type="EMBL" id="MDV2474245.1"/>
    </source>
</evidence>
<dbReference type="InterPro" id="IPR054126">
    <property type="entry name" value="CprB_TetR_C"/>
</dbReference>
<keyword evidence="1" id="KW-0805">Transcription regulation</keyword>
<dbReference type="Gene3D" id="1.10.357.10">
    <property type="entry name" value="Tetracycline Repressor, domain 2"/>
    <property type="match status" value="1"/>
</dbReference>
<proteinExistence type="predicted"/>
<dbReference type="NCBIfam" id="NF041196">
    <property type="entry name" value="ScbR_bind_reg"/>
    <property type="match status" value="1"/>
</dbReference>
<dbReference type="Pfam" id="PF00440">
    <property type="entry name" value="TetR_N"/>
    <property type="match status" value="1"/>
</dbReference>
<evidence type="ECO:0000259" key="5">
    <source>
        <dbReference type="PROSITE" id="PS50977"/>
    </source>
</evidence>
<name>A0ABU3WJU2_9NOCA</name>
<evidence type="ECO:0000256" key="4">
    <source>
        <dbReference type="PROSITE-ProRule" id="PRU00335"/>
    </source>
</evidence>
<accession>A0ABU3WJU2</accession>
<keyword evidence="7" id="KW-1185">Reference proteome</keyword>
<dbReference type="SUPFAM" id="SSF46689">
    <property type="entry name" value="Homeodomain-like"/>
    <property type="match status" value="1"/>
</dbReference>
<dbReference type="EMBL" id="WBMO01000001">
    <property type="protein sequence ID" value="MDV2474245.1"/>
    <property type="molecule type" value="Genomic_DNA"/>
</dbReference>
<dbReference type="PANTHER" id="PTHR30055:SF234">
    <property type="entry name" value="HTH-TYPE TRANSCRIPTIONAL REGULATOR BETI"/>
    <property type="match status" value="1"/>
</dbReference>
<dbReference type="InterPro" id="IPR036271">
    <property type="entry name" value="Tet_transcr_reg_TetR-rel_C_sf"/>
</dbReference>
<sequence>MVRQARAEATRQQILIGAAKAFEQKGFEGSTLGTIVEIAGTTKGALYFHFKSKEELAQAIIGEQHVISIASVDAIAATGGSALEQMVMLSYEFGHQMVHDPIVRAGIRLTLELSAVAGPAEPYLGWISAYERLSERASAEGDLLDTIEPKTLARFGIGAFTGVQLVSNVLTGREDLQQRLDEMWLLLLPGIMPSDRHLKIPAIRRARWSAAAS</sequence>
<dbReference type="InterPro" id="IPR001647">
    <property type="entry name" value="HTH_TetR"/>
</dbReference>
<dbReference type="PROSITE" id="PS50977">
    <property type="entry name" value="HTH_TETR_2"/>
    <property type="match status" value="1"/>
</dbReference>
<gene>
    <name evidence="6" type="ORF">F8M49_00390</name>
</gene>
<keyword evidence="2 4" id="KW-0238">DNA-binding</keyword>
<dbReference type="InterPro" id="IPR047923">
    <property type="entry name" value="ArpA-like"/>
</dbReference>
<feature type="DNA-binding region" description="H-T-H motif" evidence="4">
    <location>
        <begin position="31"/>
        <end position="50"/>
    </location>
</feature>
<evidence type="ECO:0000256" key="3">
    <source>
        <dbReference type="ARBA" id="ARBA00023163"/>
    </source>
</evidence>
<dbReference type="RefSeq" id="WP_378526781.1">
    <property type="nucleotide sequence ID" value="NZ_JBHWXO010000041.1"/>
</dbReference>
<reference evidence="6 7" key="1">
    <citation type="submission" date="2019-10" db="EMBL/GenBank/DDBJ databases">
        <title>Draft Genome Assembly of Rhodococcus zopfii DSM44189.</title>
        <authorList>
            <person name="Sutton J.M."/>
            <person name="Akob D.M."/>
            <person name="Bushman T.J."/>
        </authorList>
    </citation>
    <scope>NUCLEOTIDE SEQUENCE [LARGE SCALE GENOMIC DNA]</scope>
    <source>
        <strain evidence="6 7">DSM 44189</strain>
    </source>
</reference>
<protein>
    <submittedName>
        <fullName evidence="6">TetR/AcrR family transcriptional regulator</fullName>
    </submittedName>
</protein>